<protein>
    <submittedName>
        <fullName evidence="1">Uncharacterized protein</fullName>
    </submittedName>
</protein>
<reference evidence="2" key="1">
    <citation type="journal article" date="2022" name="Nat. Commun.">
        <title>Chromosome evolution and the genetic basis of agronomically important traits in greater yam.</title>
        <authorList>
            <person name="Bredeson J.V."/>
            <person name="Lyons J.B."/>
            <person name="Oniyinde I.O."/>
            <person name="Okereke N.R."/>
            <person name="Kolade O."/>
            <person name="Nnabue I."/>
            <person name="Nwadili C.O."/>
            <person name="Hribova E."/>
            <person name="Parker M."/>
            <person name="Nwogha J."/>
            <person name="Shu S."/>
            <person name="Carlson J."/>
            <person name="Kariba R."/>
            <person name="Muthemba S."/>
            <person name="Knop K."/>
            <person name="Barton G.J."/>
            <person name="Sherwood A.V."/>
            <person name="Lopez-Montes A."/>
            <person name="Asiedu R."/>
            <person name="Jamnadass R."/>
            <person name="Muchugi A."/>
            <person name="Goodstein D."/>
            <person name="Egesi C.N."/>
            <person name="Featherston J."/>
            <person name="Asfaw A."/>
            <person name="Simpson G.G."/>
            <person name="Dolezel J."/>
            <person name="Hendre P.S."/>
            <person name="Van Deynze A."/>
            <person name="Kumar P.L."/>
            <person name="Obidiegwu J.E."/>
            <person name="Bhattacharjee R."/>
            <person name="Rokhsar D.S."/>
        </authorList>
    </citation>
    <scope>NUCLEOTIDE SEQUENCE [LARGE SCALE GENOMIC DNA]</scope>
    <source>
        <strain evidence="2">cv. TDa95/00328</strain>
    </source>
</reference>
<organism evidence="1 2">
    <name type="scientific">Dioscorea alata</name>
    <name type="common">Purple yam</name>
    <dbReference type="NCBI Taxonomy" id="55571"/>
    <lineage>
        <taxon>Eukaryota</taxon>
        <taxon>Viridiplantae</taxon>
        <taxon>Streptophyta</taxon>
        <taxon>Embryophyta</taxon>
        <taxon>Tracheophyta</taxon>
        <taxon>Spermatophyta</taxon>
        <taxon>Magnoliopsida</taxon>
        <taxon>Liliopsida</taxon>
        <taxon>Dioscoreales</taxon>
        <taxon>Dioscoreaceae</taxon>
        <taxon>Dioscorea</taxon>
    </lineage>
</organism>
<keyword evidence="2" id="KW-1185">Reference proteome</keyword>
<name>A0ACB7UJ82_DIOAL</name>
<proteinExistence type="predicted"/>
<sequence length="133" mass="15522">MRRQSNDPTVLHSSIALLQERFRKLQKVKEMREERELLRVFTDAEAEAEAEATILDNAHYERPTWFIHPELIRPTRSLQPYPSTTQLKRHSDSMELQIFDTSLSIGFQSDPLIKHSSSARCFNDTEVDTTLHL</sequence>
<comment type="caution">
    <text evidence="1">The sequence shown here is derived from an EMBL/GenBank/DDBJ whole genome shotgun (WGS) entry which is preliminary data.</text>
</comment>
<dbReference type="Proteomes" id="UP000827976">
    <property type="component" value="Chromosome 15"/>
</dbReference>
<evidence type="ECO:0000313" key="2">
    <source>
        <dbReference type="Proteomes" id="UP000827976"/>
    </source>
</evidence>
<dbReference type="EMBL" id="CM037025">
    <property type="protein sequence ID" value="KAH7660576.1"/>
    <property type="molecule type" value="Genomic_DNA"/>
</dbReference>
<accession>A0ACB7UJ82</accession>
<evidence type="ECO:0000313" key="1">
    <source>
        <dbReference type="EMBL" id="KAH7660576.1"/>
    </source>
</evidence>
<gene>
    <name evidence="1" type="ORF">IHE45_15G001400</name>
</gene>